<evidence type="ECO:0000313" key="1">
    <source>
        <dbReference type="EMBL" id="QYM80869.1"/>
    </source>
</evidence>
<dbReference type="EMBL" id="CP080507">
    <property type="protein sequence ID" value="QYM80869.1"/>
    <property type="molecule type" value="Genomic_DNA"/>
</dbReference>
<evidence type="ECO:0000313" key="2">
    <source>
        <dbReference type="Proteomes" id="UP000825051"/>
    </source>
</evidence>
<dbReference type="KEGG" id="ole:K0B96_00005"/>
<dbReference type="Proteomes" id="UP000825051">
    <property type="component" value="Chromosome"/>
</dbReference>
<gene>
    <name evidence="1" type="ORF">K0B96_00005</name>
</gene>
<reference evidence="1" key="1">
    <citation type="submission" date="2021-08" db="EMBL/GenBank/DDBJ databases">
        <title>Genome of a novel bacterium of the phylum Verrucomicrobia, Oleiharenicola sp. KSB-15.</title>
        <authorList>
            <person name="Chung J.-H."/>
            <person name="Ahn J.-H."/>
            <person name="Yoon Y."/>
            <person name="Kim D.-Y."/>
            <person name="An S.-H."/>
            <person name="Park I."/>
            <person name="Yeon J."/>
        </authorList>
    </citation>
    <scope>NUCLEOTIDE SEQUENCE</scope>
    <source>
        <strain evidence="1">KSB-15</strain>
    </source>
</reference>
<protein>
    <submittedName>
        <fullName evidence="1">Uncharacterized protein</fullName>
    </submittedName>
</protein>
<name>A0A8F9TZR3_9BACT</name>
<sequence>MNQRKPHRAARTPAFLIEPLEERVLLSATPVAGLPLGHAHLHPVVVETAPAALPALANAAAHATATGGLFDQVELSAIPAAAVQTPAVQIEQGATAEFGQPGTDGRGNASSEVNLSQADLDAAGAAGPLVLGGETLQDLLIIGQNGQQAVHLPVTTLRGTQIVFQSPTFAQSLTIIGDGSTVDLTTNLTSATDVVINDSVKVTGDRSITAQAGQVRIAAPGTIYGDGDLAPDSLTLSATTDVLIDGAIGAAAGLQNLTINSGGNVTLNGAVTLGGNLTVNTGQAVVFNGALTITGDLTLDNVQSVTFNGPVTVTGKVVINKATSVNFNGNVAVGGNVTVGSSSAYANIGAVVFTTSARLDFGGAASFYSSGAITFGNAIGRSLTLTPQSLTLGSNDAITFASAAEVKLGTAPLSIVAGTTVSFGNNVVAGALSVSPVSGNIDFQGTTQVNSLTLVTTGASALARLNFLEVGSGDAVITANQIDFIGTVTDTGAASNLTLKPYTTGRAIAIGSSILSTPGYTIPLFSNRLDLSGNDMLAIQAGFASVNIGDAAAGTGIVYLGFMGTQLSGVSAEYLNRTQIYGGTIVVTQPMDIGATVDYFRLVARTGDVVINALVGYAQNGSLSERSPWLRFEAAANVVINQPIYATDRISLSAGMNSAGFVGSGSGSVTVAATGSVMTSNAAGPNKRIELSAGPLGGDILLFGASAEATILSTAGSSSEIALYAKAGAVTQSSGRIVGDRLAMQSANNITVRTNVGSLTAMTINGAVLPAGADQAINGVLITGAGTFTQTEVNNLAVDQVTTNGGAVAITTESGGAGNIVVNNINTVSGAITLTADGAITDSTPASDASVNLQTTGLLTATAKNGIGAAGLADLDVTIGSLQATNSVSGGIYLANQGNAGTTITGTGVRTTGGNGPISVTVTTGNLTISAPVAADGSGSVQLITAGASGSITSSAATSSATGPILLQSVNNITLNSGGTVATGGAGTIDLEAQNGSIALSAAATASGSGNIRFNAVNAGNTANIILSAAVATSTGSITILATNSVTQNSGANLTSIGSGSTGTIDVEATTGSITMAANALTATTGGNIRYKANVDATLGVLDARTNADRAGSTLIDQAAIWGSVSVLAVTGQIVDAKTAVATEPNIYARGIRLNANTRIGIDGASANPLEIEGAVLSAYAAGTSTSGINLLESTDITVDTVAVSVNRVAADLSASVAPATTDAAQSDLITAANNGHILLLTLDGSITVNAGTAPAGGIGVSANGAGNVLLAAGQTGATARDVSLNAAVQSATGNLSVIAAGSVNQNLVSATVKGDLVTAGTGTIDVQATTGSIVMAVNGADTTLAQTVGQNIRYSAGDSVMLARLDARDATNRADALLTNQAAGWGDISVTAGTVVSTGGITDAKVAGDAAVNLYANNLRLTAAANVGTLGAGTSNALETEVANLAARGAAGGINLLDNSDVTVGTIGQVPAARVAATGITSTQQDAAGLSDLATTGGDGSIVLRTVDGSITLTDGIAPADVTAVSAAGTGNILIEAQGAGRDVIANAAVKSVAGNITLKARHTVALNANGHLETGSAAGIAGTINVESVDLDIDMAAGVHAQTDGGNVRLHAGRHVVLGVVDARIASDRTGATLTLQNDATTPWGDVSVTAGATDAAGYITDADALNDTAVNVFARGLRLMAATRIGESTGVGAGYNPVETEVAVLSALAANGNIMLIESTDVTIGAVAVSVNAVAVDGVAATLADASQADLTTTGGNGSIILLTNNGNLTLTDGDANNVAISANGSGNIYLDAGVAGGASVGGISLLANAAVQTASGSILLISHVTDISFAAAANLIVSASPGGVAGSIVVAAQRSVLMDPAATFQTNAANIAVYSYTGDIVTGLVDARTNADRLGGTLSDQATWGQIVLDTTAIGATTGSIRDAKSDAASTTVNLYASAARLRAGNAIGALGVGTDNALETEVITLAAQTIGGGGGGINLRDLTSVTVGLVGDIGLTNIFFGNTTALYTDTTALSELTTAGNGSIVLRTVNGTITLTDADGDGMAVAADGSGNVRLEAGGASSDVVVNARVTSASGNLSLQAGHSVIQSNAGTGIADLVVATAPGSIDVEAVTGSITMDSDRQAVTAGGSIRYAAGTDVILGVLDARTVADRVGGTLADQTSATTPWGDVSVLAGTFGASPTGSILDAKAPASGTENVFARWLRLHAATRIGNLAVDGNLNALETEVAVVTAYAAAGGISLRDDTDVTVDTVTVTVSRVLADGSTTAQTDLQQADLVTAGADGSISLTASNGSITVNDGADAATGGLALVGISANGAGNIFLQASGAAHDITLGVGAAIQSGTGNITLIAARDITQQAGGNIVVIASTGTIDIGATAGSITMDPAASDQTDGANIRLDAGTSIIAGVIDARTNADRLGGTLTQQAAWGSLALSAGSGSITDAKARGEAGINLYGSSARLSAATDIGVLGAGVDNALDTELVTVAAETTTAGSINLADASDLTVDTVAIIYVNRVAADGTASVIGTTALSDLTTTGNGAIVVTAAGDLTLNDGFANNTAVSANGTGNVYVSAANVTANADILSGSGDITLLGTTNLTFNTTADVKTSGGDVNLVAAAGAILFADNAQVATSNGNVRLLAATDITLGGIQAGTGSVTLTAIAGSILDGGDTYQDISASAARLVAGTGIGTSTNPLEVGLDTLAASAGSAGISLVEDNALTVTNVSITVRSVATDASSAALAAETLSDLTTTANGSIALTIIAGDLTLNDGFANNTAVSANGSGNVYFSAANVTANADILSGSGDITLLGATNLAFNATADVKTTGGDVNLVAGVGAILFADNAQIATSGGNVRLLAATDITLGGLQAGTGSVTLTATAGSILDGGDTYQDISASAARLVAGTGIGTSTNPLEVSLDTLAASAGSAGISLLEDNALTITNVSVTVRAVAADFTSTALAAETLSDLTTTANGSIALTIIAGDLTLNDGFVNNTAVSANGTGNIYFSAANLTANADILSGSGDITLLGATNLTFTTTADVKTTGGDVNLVAAAGAIHFADNAQVATSNGNVRLLAATDITLGGIQAGTGSVTLTATAGSILDGGDTYQDISASAARLVAGTGIGTATNPLEVGLDTLAASAGSAGISLLEDNALTITNVSVTVRAVAADFTSTALTAETLSDLTTTANGSIALTIIAGDLTLNDGFVNNTAVSANGTGNVYFSAANLTANADILSGSGDITLLGATNLTFNTTADIKTTGGDVNLVATAGAIHFADNAQIATSGGNVRFLAATDITLGGIQAGTGSVTLTATAGSILDGGDTYQDISASAARLVAGTGIGTATNPLEVGLDTLAASAGSAGISLLEDNALTITNVSITVRAVAADFISTALTAETLSDLVTTANGSIALTIIAGDLTLNDGFANNTAVSANGSGNVYVSAANVTANADILSGSGDITLLGATNLTFNPTADVKTSGGDVNLVATAGAIHFADNAQIATSGGNVRLLAASDITLGGLQAGTGSVTLTAIAGSILDGGDTYQDISASAARLVAGTGIGTATNPLEVGLDTLAASAGSAGISLLEDNALTITNVSVTVRSVATDASSAALAAETLSDLTTTANGSIALTIIAGDLTLNDGFANNTAVSANGSGNVYFSAANVTANADILSGSGDITLLGATNLAFNATADVKTTGGDVNLVAGVGAILFADNAQIATSGGNVRLLAATDITLGGLQAGTGSVTLTATAGSILDGGDTYQDISASAARLVAGTGIGTATNPLEVGLDTLAASAGSAGISLLEDNALTITNVSVTVRAVAADFTSTALTAETLSDLVTTANGSIALTIIAGDLTLNDGFVNNTAVSANGTGNVYFSAANVTANADILSGSGDITLLGATNLTFTTTADVKTTGGDVNLVAAAGAIHFADNAQVATSNGNVRLLAATDITLGGLQAGTGSVTLTATAGSILDGGDTYQDISASAARLVAGTGIGTSTNPLEVGLDTLAASAGSAGISLLEDNALTITNVSVTVRAVAADFTSTALAAETLSDLTTTANGSIALTIIAGDLTLNDGFANNTAVSANGSGNVYFSAANVTANADILSGSGDITLLGATNLTFNATADIKTSGGDVNLVATAGAIHFADNAQIATSGGNVRLLAATDITLGGLQAGTGSVTLTATAGSILDGGDTYQDISASAARLVAGTGIGTATNPLEVGLDTLAASAGSAGISLLEDNALTIANVSVTVRAVAADFTSTALTAETLSDLTTTANGSIALTIIGGDLTLNDGFANNTAVSANGSGNVYFSAANLTANADILSGSGDITLLGATNLTFNATADVKTSGGDVNLVASAGAIHFADNAQVATSNGNVRLLAATDITLGGIQAGTGSVTLTATAGSILDGGDTYQDISASAARLVAGTGIGTSTNPLEVGLDTLAASAGSAGISLLEDNALKITNVSVTVRAVAADVTSTALAAETLSDLTTTANGSIALTIIAGDLTLNDGFVNNTAVSANGSGNVYFSAANVTANADILSGSGDITLLGATNLTFNATADIKTTGGDVNLVATAGAIHFADNAQIATSGGNVRLLAATDITLGGIQAGTGSVTLTATAGSILDGGDTYQDISASAARLVAGTGIGTSTNPLEVGLDTLAASAGSAGISLLEDNALTITNVSVTVRAVAADFTSAALAAETLSDLVTTANGSIALTIIAGDLTLNDGFVNNTAVSANGSGNVYFSAANLTANADILSGSGDITLLGATNLTFNATADVKTTGGDVNLVASAGAIHFADNAQVATSGGNVRLLAATDITLGGLQAGTGSVTLTATAGSILDGGDTYQDISASAARLVAGTGIGTSTNPLEVGLDTLAASAGSAGISLLEDNALTITNVSVTVRAVAADFTSAALTAETLSDLTTTANGSIALRTLNGTLTLNDGGNANHTAVSAAGTGRILLSAGGATSDLLLNADVISATGAITLLAGHDLTTAATVAVQTAGDLDLEATTGALTLAATSTLTTTAGSLRLLAGADVRLAQVRATTGRILIRSGASILDNTAGTAAANLTATAVRLEAGTGAGTAATPLTLATALLAGTAGSGGLNILNATALTIDTVTFALAKVNANFTTTTVTEPSLADLTTTANGAITLRTANGTLTLNDGADADGLALSAAGTGAITLLPGGAASNLQVNAGVRSGTGPILLDAPAAITLSSAATIATTGGTLTLHTATGAITMDSGSRLASAGGLLTVTAAQRLAVSIIDAGTGAMVLTTGADLTDNLATEAPNLLGAAATLRSVGSLGTAANNLNTTLGTLDAAISGPGTLVLADTGNLTVTATTTDGAITLTTAGTLTATALTAGGTADITLTAGADLLVGTVLAENDTITATAAGRLERASTGTQFTAALLTLQAGTGIGTLDPVVVAVPTLSATSTTGDIRLRNLLTTDVTVTHLATGTGAIAYSQAGGTLLVTDATTQDGDIALSLDQGNLHVVNVDAGGTGDISLTVIGTGKVKYDTAHAGGGDLNISTSGAVTLDEDLVTHGENLHFTGNVVLPRDTLITTFGGDVTFDQTIDGAYALTIDAGSGDVSFAQALGAQTPLTQLTITTTGALTFAATVTVQGDLVLGSGSLTLTGGPGSIHTLNHGQFIAAPATNVATIGLGNVPTPSAYAYLLSQTSLEALAPGFSQVVLGRADSSARIDLGTVTLVNPTLIRSPQATGTIVLLANQTLTVTGANPLTLQAGPGTGAFTQETGAKLLAGTGLVTITADLLNLQGAAGSITGTGRLILQPASLTQPITVGQAGGFDLLAPEIAVPAAFTEVQIGRTDGAHAIDVYQSTFGTAVLFSAPAAAGTLTVHGAVRTSGAQGNLTARTGGDLTIDANLTIGISGTLTLTADTDGDNHGAVRIAQNAVSVLQVAQGGIVLQGEAIQIGTATNRAELLALQGAITLTVDLNANGQGTLTLANDNTQLKAGTDLLITTGGTAPVTGTLTLRGQLQALGRITVRSAADVVAQNLLLTALGAISLTSAGNVTLQSTILQTPAGALTLSADSDHNGTGDLTLGAAAPVLVTAQLDLVLGGENVTIGGLGANFGRVNSLAGAVSIFANYNRDTTGRFMLIQALSEVNAATTLQVGDLLFGAGTPVEIILNEGALRSKGTLLVQTTGNLAIGIGTIAGQANVEFSAYGDITVTQGSLLSSGNRLALMADFERDNHGTLTIAANVSLSVPNGNLLLFGYDVLLDPSAKTSAATFTLTRWKG</sequence>
<accession>A0A8F9TZR3</accession>
<keyword evidence="2" id="KW-1185">Reference proteome</keyword>
<organism evidence="1 2">
    <name type="scientific">Horticoccus luteus</name>
    <dbReference type="NCBI Taxonomy" id="2862869"/>
    <lineage>
        <taxon>Bacteria</taxon>
        <taxon>Pseudomonadati</taxon>
        <taxon>Verrucomicrobiota</taxon>
        <taxon>Opitutia</taxon>
        <taxon>Opitutales</taxon>
        <taxon>Opitutaceae</taxon>
        <taxon>Horticoccus</taxon>
    </lineage>
</organism>
<dbReference type="RefSeq" id="WP_220166622.1">
    <property type="nucleotide sequence ID" value="NZ_CP080507.1"/>
</dbReference>
<proteinExistence type="predicted"/>